<keyword evidence="2" id="KW-1185">Reference proteome</keyword>
<proteinExistence type="predicted"/>
<dbReference type="AlphaFoldDB" id="A0A9P0FP07"/>
<dbReference type="InterPro" id="IPR032675">
    <property type="entry name" value="LRR_dom_sf"/>
</dbReference>
<organism evidence="1 2">
    <name type="scientific">Chrysodeixis includens</name>
    <name type="common">Soybean looper</name>
    <name type="synonym">Pseudoplusia includens</name>
    <dbReference type="NCBI Taxonomy" id="689277"/>
    <lineage>
        <taxon>Eukaryota</taxon>
        <taxon>Metazoa</taxon>
        <taxon>Ecdysozoa</taxon>
        <taxon>Arthropoda</taxon>
        <taxon>Hexapoda</taxon>
        <taxon>Insecta</taxon>
        <taxon>Pterygota</taxon>
        <taxon>Neoptera</taxon>
        <taxon>Endopterygota</taxon>
        <taxon>Lepidoptera</taxon>
        <taxon>Glossata</taxon>
        <taxon>Ditrysia</taxon>
        <taxon>Noctuoidea</taxon>
        <taxon>Noctuidae</taxon>
        <taxon>Plusiinae</taxon>
        <taxon>Chrysodeixis</taxon>
    </lineage>
</organism>
<evidence type="ECO:0000313" key="2">
    <source>
        <dbReference type="Proteomes" id="UP001154114"/>
    </source>
</evidence>
<protein>
    <submittedName>
        <fullName evidence="1">Uncharacterized protein</fullName>
    </submittedName>
</protein>
<dbReference type="Proteomes" id="UP001154114">
    <property type="component" value="Chromosome 1"/>
</dbReference>
<dbReference type="Gene3D" id="3.80.10.10">
    <property type="entry name" value="Ribonuclease Inhibitor"/>
    <property type="match status" value="1"/>
</dbReference>
<name>A0A9P0FP07_CHRIL</name>
<reference evidence="1" key="1">
    <citation type="submission" date="2021-12" db="EMBL/GenBank/DDBJ databases">
        <authorList>
            <person name="King R."/>
        </authorList>
    </citation>
    <scope>NUCLEOTIDE SEQUENCE</scope>
</reference>
<gene>
    <name evidence="1" type="ORF">CINC_LOCUS518</name>
</gene>
<accession>A0A9P0FP07</accession>
<dbReference type="OrthoDB" id="9974792at2759"/>
<sequence length="487" mass="57073">MSKTKDLKKKPNKDEESLADSKKLEEDCKCIKIVGHLESVKWQLSPRNYRPSPGVLSVGDWSTDPFIWLHYIESSDGILASDDVLLTPDSRFYDIHDVHRYFVANVHCEQVLFTYQYPYVKMPTALGNYLWRDSISLKKSSLLHERDVYSALEITLKKMLVAQSQMDRMIIPDRVFKLDRLDYFRRKSFFSLVYKIISFQDRLQLVSFENLRCKRLEGVGLIQRLACFNAETLKYLFLWRFVLPNENPILVNYSYITGSGQYIPRPDSRYAFLRSLAELRNLRLLALEYAHIADGTGAALLSLQHIMKRAHFRLQLMCRENQIPGRADPALGVGGYDIPDTAWRRVTTTCPDLYLLLAFFRTRNYDDVRRFLTPSMPLREVHLQLGIDLLMEQRQDSDLSCFIRYVAYRYMDTLVTFSIHQWRFVTFPLRRILELMPRLVRLYYVGRVKDAADLRSLFSMIACGVCESKYFSQACHYILMIVSNILK</sequence>
<evidence type="ECO:0000313" key="1">
    <source>
        <dbReference type="EMBL" id="CAH0578164.1"/>
    </source>
</evidence>
<dbReference type="EMBL" id="LR824004">
    <property type="protein sequence ID" value="CAH0578164.1"/>
    <property type="molecule type" value="Genomic_DNA"/>
</dbReference>